<evidence type="ECO:0000313" key="1">
    <source>
        <dbReference type="EMBL" id="VAW85072.1"/>
    </source>
</evidence>
<accession>A0A3B0ZC17</accession>
<dbReference type="EMBL" id="UOFO01000059">
    <property type="protein sequence ID" value="VAW85072.1"/>
    <property type="molecule type" value="Genomic_DNA"/>
</dbReference>
<proteinExistence type="predicted"/>
<sequence length="51" mass="5947">MDRTKIQVGDKMVNLTPGMSLGVEVRTGKRRLIEYFLSPIMRHTNESVRER</sequence>
<protein>
    <submittedName>
        <fullName evidence="1">Uncharacterized protein</fullName>
    </submittedName>
</protein>
<dbReference type="AlphaFoldDB" id="A0A3B0ZC17"/>
<dbReference type="GO" id="GO:0016020">
    <property type="term" value="C:membrane"/>
    <property type="evidence" value="ECO:0007669"/>
    <property type="project" value="InterPro"/>
</dbReference>
<dbReference type="InterPro" id="IPR006144">
    <property type="entry name" value="Secretion_HlyD_CS"/>
</dbReference>
<reference evidence="1" key="1">
    <citation type="submission" date="2018-06" db="EMBL/GenBank/DDBJ databases">
        <authorList>
            <person name="Zhirakovskaya E."/>
        </authorList>
    </citation>
    <scope>NUCLEOTIDE SEQUENCE</scope>
</reference>
<dbReference type="PROSITE" id="PS00543">
    <property type="entry name" value="HLYD_FAMILY"/>
    <property type="match status" value="1"/>
</dbReference>
<name>A0A3B0ZC17_9ZZZZ</name>
<organism evidence="1">
    <name type="scientific">hydrothermal vent metagenome</name>
    <dbReference type="NCBI Taxonomy" id="652676"/>
    <lineage>
        <taxon>unclassified sequences</taxon>
        <taxon>metagenomes</taxon>
        <taxon>ecological metagenomes</taxon>
    </lineage>
</organism>
<gene>
    <name evidence="1" type="ORF">MNBD_GAMMA16-2331</name>
</gene>
<dbReference type="GO" id="GO:0009306">
    <property type="term" value="P:protein secretion"/>
    <property type="evidence" value="ECO:0007669"/>
    <property type="project" value="InterPro"/>
</dbReference>